<dbReference type="PROSITE" id="PS50928">
    <property type="entry name" value="ABC_TM1"/>
    <property type="match status" value="1"/>
</dbReference>
<feature type="transmembrane region" description="Helical" evidence="7">
    <location>
        <begin position="126"/>
        <end position="146"/>
    </location>
</feature>
<gene>
    <name evidence="9" type="primary">ngcG_6</name>
    <name evidence="9" type="ORF">BLCOC_12740</name>
</gene>
<dbReference type="Proteomes" id="UP001325248">
    <property type="component" value="Chromosome"/>
</dbReference>
<keyword evidence="6 7" id="KW-0472">Membrane</keyword>
<dbReference type="PANTHER" id="PTHR32243">
    <property type="entry name" value="MALTOSE TRANSPORT SYSTEM PERMEASE-RELATED"/>
    <property type="match status" value="1"/>
</dbReference>
<dbReference type="PANTHER" id="PTHR32243:SF24">
    <property type="entry name" value="DIACETYLCHITOBIOSE UPTAKE SYSTEM PERMEASE PROTEIN NGCG"/>
    <property type="match status" value="1"/>
</dbReference>
<dbReference type="InterPro" id="IPR000515">
    <property type="entry name" value="MetI-like"/>
</dbReference>
<evidence type="ECO:0000256" key="3">
    <source>
        <dbReference type="ARBA" id="ARBA00022475"/>
    </source>
</evidence>
<comment type="similarity">
    <text evidence="7">Belongs to the binding-protein-dependent transport system permease family.</text>
</comment>
<evidence type="ECO:0000256" key="7">
    <source>
        <dbReference type="RuleBase" id="RU363032"/>
    </source>
</evidence>
<reference evidence="9" key="1">
    <citation type="submission" date="2023-10" db="EMBL/GenBank/DDBJ databases">
        <title>Genome sequence of Blautia coccoides DSM 935.</title>
        <authorList>
            <person name="Boeer T."/>
            <person name="Bengelsdorf F.R."/>
            <person name="Daniel R."/>
            <person name="Poehlein A."/>
        </authorList>
    </citation>
    <scope>NUCLEOTIDE SEQUENCE [LARGE SCALE GENOMIC DNA]</scope>
    <source>
        <strain evidence="9">DSM 935</strain>
    </source>
</reference>
<accession>A0ABZ0U8K4</accession>
<evidence type="ECO:0000256" key="6">
    <source>
        <dbReference type="ARBA" id="ARBA00023136"/>
    </source>
</evidence>
<proteinExistence type="inferred from homology"/>
<evidence type="ECO:0000256" key="1">
    <source>
        <dbReference type="ARBA" id="ARBA00004651"/>
    </source>
</evidence>
<dbReference type="InterPro" id="IPR035906">
    <property type="entry name" value="MetI-like_sf"/>
</dbReference>
<feature type="transmembrane region" description="Helical" evidence="7">
    <location>
        <begin position="200"/>
        <end position="222"/>
    </location>
</feature>
<keyword evidence="4 7" id="KW-0812">Transmembrane</keyword>
<feature type="transmembrane region" description="Helical" evidence="7">
    <location>
        <begin position="260"/>
        <end position="281"/>
    </location>
</feature>
<comment type="subcellular location">
    <subcellularLocation>
        <location evidence="1 7">Cell membrane</location>
        <topology evidence="1 7">Multi-pass membrane protein</topology>
    </subcellularLocation>
</comment>
<dbReference type="CDD" id="cd06261">
    <property type="entry name" value="TM_PBP2"/>
    <property type="match status" value="1"/>
</dbReference>
<keyword evidence="10" id="KW-1185">Reference proteome</keyword>
<feature type="transmembrane region" description="Helical" evidence="7">
    <location>
        <begin position="158"/>
        <end position="179"/>
    </location>
</feature>
<organism evidence="9 10">
    <name type="scientific">Blautia producta</name>
    <dbReference type="NCBI Taxonomy" id="33035"/>
    <lineage>
        <taxon>Bacteria</taxon>
        <taxon>Bacillati</taxon>
        <taxon>Bacillota</taxon>
        <taxon>Clostridia</taxon>
        <taxon>Lachnospirales</taxon>
        <taxon>Lachnospiraceae</taxon>
        <taxon>Blautia</taxon>
    </lineage>
</organism>
<dbReference type="Pfam" id="PF00528">
    <property type="entry name" value="BPD_transp_1"/>
    <property type="match status" value="1"/>
</dbReference>
<keyword evidence="3" id="KW-1003">Cell membrane</keyword>
<dbReference type="SUPFAM" id="SSF161098">
    <property type="entry name" value="MetI-like"/>
    <property type="match status" value="1"/>
</dbReference>
<evidence type="ECO:0000313" key="10">
    <source>
        <dbReference type="Proteomes" id="UP001325248"/>
    </source>
</evidence>
<dbReference type="Gene3D" id="1.10.3720.10">
    <property type="entry name" value="MetI-like"/>
    <property type="match status" value="1"/>
</dbReference>
<feature type="domain" description="ABC transmembrane type-1" evidence="8">
    <location>
        <begin position="88"/>
        <end position="281"/>
    </location>
</feature>
<protein>
    <submittedName>
        <fullName evidence="9">Diacetylchitobiose uptake system permease protein NgcG</fullName>
    </submittedName>
</protein>
<sequence>MREKIIKKKTEKEFRQPFNWKKEVRLLPGYLVVSLWVLFTIAILVWIFAASLSTTKEIYQGNALKFLSGFHWENYVNAWQLQNVSIYFLNSFIYAAVSCVLLVLIGAPAAYVLARYTFLGNKVMKSGLVMAMSIPAIMIILPLLNITTGLKLNGSRTLLIFLYTAVNIPYTVTFLLNFFSTLSKSYEEAAALDGCTQIKTFWKIMFPLAQPGIITVTIFNFMTVWNEYFMSLVFASVDSKRSVGVGLYTIVAAMKQNGDYGALFAAVIIVFLPTFLLYIFLSEKIIAGVTGGGVKG</sequence>
<name>A0ABZ0U8K4_9FIRM</name>
<evidence type="ECO:0000256" key="4">
    <source>
        <dbReference type="ARBA" id="ARBA00022692"/>
    </source>
</evidence>
<keyword evidence="5 7" id="KW-1133">Transmembrane helix</keyword>
<feature type="transmembrane region" description="Helical" evidence="7">
    <location>
        <begin position="92"/>
        <end position="114"/>
    </location>
</feature>
<keyword evidence="2 7" id="KW-0813">Transport</keyword>
<feature type="transmembrane region" description="Helical" evidence="7">
    <location>
        <begin position="27"/>
        <end position="49"/>
    </location>
</feature>
<dbReference type="EMBL" id="CP136422">
    <property type="protein sequence ID" value="WPX72933.1"/>
    <property type="molecule type" value="Genomic_DNA"/>
</dbReference>
<evidence type="ECO:0000313" key="9">
    <source>
        <dbReference type="EMBL" id="WPX72933.1"/>
    </source>
</evidence>
<evidence type="ECO:0000256" key="5">
    <source>
        <dbReference type="ARBA" id="ARBA00022989"/>
    </source>
</evidence>
<evidence type="ECO:0000256" key="2">
    <source>
        <dbReference type="ARBA" id="ARBA00022448"/>
    </source>
</evidence>
<evidence type="ECO:0000259" key="8">
    <source>
        <dbReference type="PROSITE" id="PS50928"/>
    </source>
</evidence>
<dbReference type="InterPro" id="IPR050901">
    <property type="entry name" value="BP-dep_ABC_trans_perm"/>
</dbReference>